<gene>
    <name evidence="3" type="ORF">VHEMI02947</name>
</gene>
<dbReference type="Pfam" id="PF13409">
    <property type="entry name" value="GST_N_2"/>
    <property type="match status" value="1"/>
</dbReference>
<dbReference type="Pfam" id="PF22041">
    <property type="entry name" value="GST_C_7"/>
    <property type="match status" value="1"/>
</dbReference>
<feature type="domain" description="Glutathione S-transferase UstS-like C-terminal" evidence="2">
    <location>
        <begin position="104"/>
        <end position="236"/>
    </location>
</feature>
<feature type="domain" description="GST N-terminal" evidence="1">
    <location>
        <begin position="19"/>
        <end position="87"/>
    </location>
</feature>
<dbReference type="Gene3D" id="1.20.1050.10">
    <property type="match status" value="1"/>
</dbReference>
<organism evidence="3 4">
    <name type="scientific">[Torrubiella] hemipterigena</name>
    <dbReference type="NCBI Taxonomy" id="1531966"/>
    <lineage>
        <taxon>Eukaryota</taxon>
        <taxon>Fungi</taxon>
        <taxon>Dikarya</taxon>
        <taxon>Ascomycota</taxon>
        <taxon>Pezizomycotina</taxon>
        <taxon>Sordariomycetes</taxon>
        <taxon>Hypocreomycetidae</taxon>
        <taxon>Hypocreales</taxon>
        <taxon>Clavicipitaceae</taxon>
        <taxon>Clavicipitaceae incertae sedis</taxon>
        <taxon>'Torrubiella' clade</taxon>
    </lineage>
</organism>
<dbReference type="AlphaFoldDB" id="A0A0A1SX42"/>
<dbReference type="InterPro" id="IPR036249">
    <property type="entry name" value="Thioredoxin-like_sf"/>
</dbReference>
<evidence type="ECO:0000313" key="4">
    <source>
        <dbReference type="Proteomes" id="UP000039046"/>
    </source>
</evidence>
<accession>A0A0A1SX42</accession>
<proteinExistence type="predicted"/>
<evidence type="ECO:0000259" key="1">
    <source>
        <dbReference type="Pfam" id="PF13409"/>
    </source>
</evidence>
<dbReference type="Gene3D" id="3.40.30.10">
    <property type="entry name" value="Glutaredoxin"/>
    <property type="match status" value="1"/>
</dbReference>
<keyword evidence="4" id="KW-1185">Reference proteome</keyword>
<dbReference type="STRING" id="1531966.A0A0A1SX42"/>
<protein>
    <submittedName>
        <fullName evidence="3">Uncharacterized protein</fullName>
    </submittedName>
</protein>
<name>A0A0A1SX42_9HYPO</name>
<dbReference type="SUPFAM" id="SSF52833">
    <property type="entry name" value="Thioredoxin-like"/>
    <property type="match status" value="1"/>
</dbReference>
<dbReference type="OrthoDB" id="4951845at2759"/>
<dbReference type="InterPro" id="IPR054416">
    <property type="entry name" value="GST_UstS-like_C"/>
</dbReference>
<dbReference type="SUPFAM" id="SSF47616">
    <property type="entry name" value="GST C-terminal domain-like"/>
    <property type="match status" value="1"/>
</dbReference>
<dbReference type="InterPro" id="IPR004045">
    <property type="entry name" value="Glutathione_S-Trfase_N"/>
</dbReference>
<dbReference type="Proteomes" id="UP000039046">
    <property type="component" value="Unassembled WGS sequence"/>
</dbReference>
<evidence type="ECO:0000259" key="2">
    <source>
        <dbReference type="Pfam" id="PF22041"/>
    </source>
</evidence>
<dbReference type="CDD" id="cd03038">
    <property type="entry name" value="GST_N_etherase_LigE"/>
    <property type="match status" value="1"/>
</dbReference>
<dbReference type="HOGENOM" id="CLU_011226_4_3_1"/>
<dbReference type="EMBL" id="CDHN01000001">
    <property type="protein sequence ID" value="CEJ82906.1"/>
    <property type="molecule type" value="Genomic_DNA"/>
</dbReference>
<reference evidence="3 4" key="1">
    <citation type="journal article" date="2015" name="Genome Announc.">
        <title>Draft Genome Sequence and Gene Annotation of the Entomopathogenic Fungus Verticillium hemipterigenum.</title>
        <authorList>
            <person name="Horn F."/>
            <person name="Habel A."/>
            <person name="Scharf D.H."/>
            <person name="Dworschak J."/>
            <person name="Brakhage A.A."/>
            <person name="Guthke R."/>
            <person name="Hertweck C."/>
            <person name="Linde J."/>
        </authorList>
    </citation>
    <scope>NUCLEOTIDE SEQUENCE [LARGE SCALE GENOMIC DNA]</scope>
</reference>
<dbReference type="InterPro" id="IPR036282">
    <property type="entry name" value="Glutathione-S-Trfase_C_sf"/>
</dbReference>
<evidence type="ECO:0000313" key="3">
    <source>
        <dbReference type="EMBL" id="CEJ82906.1"/>
    </source>
</evidence>
<sequence>MSGRFTLYDLPSREPNQCWSLNPWKTRMLFNFKGFDYTTQWVEYPDIAPTLKGHVPPNPQGWEYTIPAAQFPDGRYIMESKAIALQVEKEHPTPSARLDSPSLAALEETINGKLFVACRGLIVASVPKNLLNPASVTYWMPNREKICGKPVDEFAAEHGGPQAIQNTGEIFGSVGELLKKNGGPFFDGETVGYADFVWAGVLLFFKRIDEKLFQDLLAASGDADVHNRLLDACAPWSKRNDH</sequence>